<evidence type="ECO:0000259" key="1">
    <source>
        <dbReference type="Pfam" id="PF01580"/>
    </source>
</evidence>
<gene>
    <name evidence="2" type="ORF">H9741_04420</name>
</gene>
<dbReference type="Pfam" id="PF01580">
    <property type="entry name" value="FtsK_SpoIIIE"/>
    <property type="match status" value="1"/>
</dbReference>
<comment type="caution">
    <text evidence="2">The sequence shown here is derived from an EMBL/GenBank/DDBJ whole genome shotgun (WGS) entry which is preliminary data.</text>
</comment>
<dbReference type="EMBL" id="DXFX01000055">
    <property type="protein sequence ID" value="HIX07693.1"/>
    <property type="molecule type" value="Genomic_DNA"/>
</dbReference>
<evidence type="ECO:0000313" key="2">
    <source>
        <dbReference type="EMBL" id="HIX07693.1"/>
    </source>
</evidence>
<dbReference type="GO" id="GO:0003677">
    <property type="term" value="F:DNA binding"/>
    <property type="evidence" value="ECO:0007669"/>
    <property type="project" value="InterPro"/>
</dbReference>
<dbReference type="GO" id="GO:0005524">
    <property type="term" value="F:ATP binding"/>
    <property type="evidence" value="ECO:0007669"/>
    <property type="project" value="InterPro"/>
</dbReference>
<reference evidence="2" key="2">
    <citation type="submission" date="2021-04" db="EMBL/GenBank/DDBJ databases">
        <authorList>
            <person name="Gilroy R."/>
        </authorList>
    </citation>
    <scope>NUCLEOTIDE SEQUENCE</scope>
    <source>
        <strain evidence="2">811</strain>
    </source>
</reference>
<accession>A0A9D1V817</accession>
<proteinExistence type="predicted"/>
<evidence type="ECO:0000313" key="3">
    <source>
        <dbReference type="Proteomes" id="UP000824204"/>
    </source>
</evidence>
<dbReference type="InterPro" id="IPR027417">
    <property type="entry name" value="P-loop_NTPase"/>
</dbReference>
<name>A0A9D1V817_9FIRM</name>
<dbReference type="Proteomes" id="UP000824204">
    <property type="component" value="Unassembled WGS sequence"/>
</dbReference>
<protein>
    <recommendedName>
        <fullName evidence="1">FtsK domain-containing protein</fullName>
    </recommendedName>
</protein>
<dbReference type="Gene3D" id="3.40.50.300">
    <property type="entry name" value="P-loop containing nucleotide triphosphate hydrolases"/>
    <property type="match status" value="1"/>
</dbReference>
<sequence length="540" mass="61748">MIVTGIFWVVRGEIVADKHIFEAENTKKEFMDFPFSHFDLWDKLSKKRFPYADFATFPRGRLLYCVREKRYYLYLDACITQSQTERLLLFFGLEKDEVCIARDEHYRCDRCLKKHFGGRKMSFETFDFHIDQKNLSGVFVTSEEEQRAEGKFRKTAWEVIHDFLYDYGIACDGVTIIGTAGFTRAKLSFRHNDGVEEIFQNHKWEIAESWRIKTLQKHLAPIMIFPTGENGIFLDFFNGAWDNPPLQKALKSLRGQKDLCFPFSPGMDFDGHPVFLDAGKNILAGGVTGSGAASLACGLIVQSVSSNPENIPTLVLIDPQGIDLPVFEKLPNVYGQKIFHDVKESEEVLDELQTEILRRKSLLEEAAVKTFTEYNQIVSKTRVRMRQIVAVVYAFNSLRELFAEKFRIKNFCEKLKKLMETAMICTPKVGQTFGGAYHLVLLFRIACSSLCSKGSLLADAGQPYSKRIAKSGYEPVLIQISNQTADRVLRIRAKLFEREPRPHKLTTGQANNAGLRLKPAKQYQKMPPLLFSNGGVFWCR</sequence>
<organism evidence="2 3">
    <name type="scientific">Candidatus Borkfalkia faecipullorum</name>
    <dbReference type="NCBI Taxonomy" id="2838510"/>
    <lineage>
        <taxon>Bacteria</taxon>
        <taxon>Bacillati</taxon>
        <taxon>Bacillota</taxon>
        <taxon>Clostridia</taxon>
        <taxon>Christensenellales</taxon>
        <taxon>Christensenellaceae</taxon>
        <taxon>Candidatus Borkfalkia</taxon>
    </lineage>
</organism>
<dbReference type="InterPro" id="IPR002543">
    <property type="entry name" value="FtsK_dom"/>
</dbReference>
<reference evidence="2" key="1">
    <citation type="journal article" date="2021" name="PeerJ">
        <title>Extensive microbial diversity within the chicken gut microbiome revealed by metagenomics and culture.</title>
        <authorList>
            <person name="Gilroy R."/>
            <person name="Ravi A."/>
            <person name="Getino M."/>
            <person name="Pursley I."/>
            <person name="Horton D.L."/>
            <person name="Alikhan N.F."/>
            <person name="Baker D."/>
            <person name="Gharbi K."/>
            <person name="Hall N."/>
            <person name="Watson M."/>
            <person name="Adriaenssens E.M."/>
            <person name="Foster-Nyarko E."/>
            <person name="Jarju S."/>
            <person name="Secka A."/>
            <person name="Antonio M."/>
            <person name="Oren A."/>
            <person name="Chaudhuri R.R."/>
            <person name="La Ragione R."/>
            <person name="Hildebrand F."/>
            <person name="Pallen M.J."/>
        </authorList>
    </citation>
    <scope>NUCLEOTIDE SEQUENCE</scope>
    <source>
        <strain evidence="2">811</strain>
    </source>
</reference>
<feature type="domain" description="FtsK" evidence="1">
    <location>
        <begin position="264"/>
        <end position="406"/>
    </location>
</feature>
<dbReference type="AlphaFoldDB" id="A0A9D1V817"/>